<name>A0A0R1ZKD7_9LACO</name>
<proteinExistence type="predicted"/>
<gene>
    <name evidence="2" type="ORF">FC18_GL001320</name>
</gene>
<evidence type="ECO:0000256" key="1">
    <source>
        <dbReference type="SAM" id="Phobius"/>
    </source>
</evidence>
<evidence type="ECO:0000313" key="2">
    <source>
        <dbReference type="EMBL" id="KRM55425.1"/>
    </source>
</evidence>
<keyword evidence="1" id="KW-0472">Membrane</keyword>
<feature type="transmembrane region" description="Helical" evidence="1">
    <location>
        <begin position="36"/>
        <end position="55"/>
    </location>
</feature>
<keyword evidence="3" id="KW-1185">Reference proteome</keyword>
<dbReference type="AlphaFoldDB" id="A0A0R1ZKD7"/>
<organism evidence="2 3">
    <name type="scientific">Lacticaseibacillus sharpeae JCM 1186 = DSM 20505</name>
    <dbReference type="NCBI Taxonomy" id="1291052"/>
    <lineage>
        <taxon>Bacteria</taxon>
        <taxon>Bacillati</taxon>
        <taxon>Bacillota</taxon>
        <taxon>Bacilli</taxon>
        <taxon>Lactobacillales</taxon>
        <taxon>Lactobacillaceae</taxon>
        <taxon>Lacticaseibacillus</taxon>
    </lineage>
</organism>
<feature type="transmembrane region" description="Helical" evidence="1">
    <location>
        <begin position="12"/>
        <end position="30"/>
    </location>
</feature>
<dbReference type="PATRIC" id="fig|1291052.5.peg.1338"/>
<accession>A0A0R1ZKD7</accession>
<dbReference type="Proteomes" id="UP000051679">
    <property type="component" value="Unassembled WGS sequence"/>
</dbReference>
<dbReference type="RefSeq" id="WP_054678326.1">
    <property type="nucleotide sequence ID" value="NZ_AYYO01000022.1"/>
</dbReference>
<dbReference type="EMBL" id="AYYO01000022">
    <property type="protein sequence ID" value="KRM55425.1"/>
    <property type="molecule type" value="Genomic_DNA"/>
</dbReference>
<keyword evidence="1" id="KW-1133">Transmembrane helix</keyword>
<evidence type="ECO:0000313" key="3">
    <source>
        <dbReference type="Proteomes" id="UP000051679"/>
    </source>
</evidence>
<sequence length="68" mass="7817">MKNQIYWIIGRYIVTEFFVIFLLSWSGFSGTQLVEAGILAAIIVACFMVIPQLLWMRHKARKAAKQKA</sequence>
<keyword evidence="1" id="KW-0812">Transmembrane</keyword>
<protein>
    <submittedName>
        <fullName evidence="2">Uncharacterized protein</fullName>
    </submittedName>
</protein>
<reference evidence="2 3" key="1">
    <citation type="journal article" date="2015" name="Genome Announc.">
        <title>Expanding the biotechnology potential of lactobacilli through comparative genomics of 213 strains and associated genera.</title>
        <authorList>
            <person name="Sun Z."/>
            <person name="Harris H.M."/>
            <person name="McCann A."/>
            <person name="Guo C."/>
            <person name="Argimon S."/>
            <person name="Zhang W."/>
            <person name="Yang X."/>
            <person name="Jeffery I.B."/>
            <person name="Cooney J.C."/>
            <person name="Kagawa T.F."/>
            <person name="Liu W."/>
            <person name="Song Y."/>
            <person name="Salvetti E."/>
            <person name="Wrobel A."/>
            <person name="Rasinkangas P."/>
            <person name="Parkhill J."/>
            <person name="Rea M.C."/>
            <person name="O'Sullivan O."/>
            <person name="Ritari J."/>
            <person name="Douillard F.P."/>
            <person name="Paul Ross R."/>
            <person name="Yang R."/>
            <person name="Briner A.E."/>
            <person name="Felis G.E."/>
            <person name="de Vos W.M."/>
            <person name="Barrangou R."/>
            <person name="Klaenhammer T.R."/>
            <person name="Caufield P.W."/>
            <person name="Cui Y."/>
            <person name="Zhang H."/>
            <person name="O'Toole P.W."/>
        </authorList>
    </citation>
    <scope>NUCLEOTIDE SEQUENCE [LARGE SCALE GENOMIC DNA]</scope>
    <source>
        <strain evidence="2 3">DSM 20505</strain>
    </source>
</reference>
<dbReference type="STRING" id="1291052.FC18_GL001320"/>
<comment type="caution">
    <text evidence="2">The sequence shown here is derived from an EMBL/GenBank/DDBJ whole genome shotgun (WGS) entry which is preliminary data.</text>
</comment>